<dbReference type="PANTHER" id="PTHR45638:SF11">
    <property type="entry name" value="CYCLIC NUCLEOTIDE-GATED CATION CHANNEL SUBUNIT A"/>
    <property type="match status" value="1"/>
</dbReference>
<evidence type="ECO:0000256" key="5">
    <source>
        <dbReference type="ARBA" id="ARBA00023065"/>
    </source>
</evidence>
<reference evidence="11" key="1">
    <citation type="submission" date="2020-02" db="EMBL/GenBank/DDBJ databases">
        <authorList>
            <person name="Meier V. D."/>
        </authorList>
    </citation>
    <scope>NUCLEOTIDE SEQUENCE</scope>
    <source>
        <strain evidence="11">AVDCRST_MAG77</strain>
    </source>
</reference>
<proteinExistence type="predicted"/>
<dbReference type="PROSITE" id="PS50042">
    <property type="entry name" value="CNMP_BINDING_3"/>
    <property type="match status" value="1"/>
</dbReference>
<feature type="domain" description="Cyclic nucleotide-binding" evidence="10">
    <location>
        <begin position="22"/>
        <end position="142"/>
    </location>
</feature>
<keyword evidence="7" id="KW-1071">Ligand-gated ion channel</keyword>
<organism evidence="11">
    <name type="scientific">uncultured Chloroflexota bacterium</name>
    <dbReference type="NCBI Taxonomy" id="166587"/>
    <lineage>
        <taxon>Bacteria</taxon>
        <taxon>Bacillati</taxon>
        <taxon>Chloroflexota</taxon>
        <taxon>environmental samples</taxon>
    </lineage>
</organism>
<feature type="transmembrane region" description="Helical" evidence="9">
    <location>
        <begin position="734"/>
        <end position="751"/>
    </location>
</feature>
<feature type="transmembrane region" description="Helical" evidence="9">
    <location>
        <begin position="389"/>
        <end position="408"/>
    </location>
</feature>
<dbReference type="InterPro" id="IPR000595">
    <property type="entry name" value="cNMP-bd_dom"/>
</dbReference>
<sequence length="843" mass="89007">MVGDVESDRATQRAALLSTVDLFSGLSRVALAKIAASLDPVQLADHEPACVQGDPGDSMYIVSGGSLGVFILPDGVHEARVATLGPGACFGEMALLTGEPRSATVRALGAAEALRLERERFVDLLRREPAIGLAISATLSRRLRDANQAMSQDKQAIVRAVAVQLESLPPGRRAQVLHAAVLEQPSLPGLRALFDGEAEAVAGSLGVLGVDVTAGSAPVPVLRALRDLLEQEQGADGKRERQREAIARLGVTGRWDDALALLVRVGSREELLQALGTALHASPPLAPEEATRWIAQVEDHEAATHHALALQRARWHEQRGDLAAALAVLQRVETPAPGHEDGSWQQLAQETERLRALYGAVVEAPVRGSRRADALSAARRRLSARPGTLLTVLVAVAFAIAAGLAGRAWQAPEWAFIFLLGAAIALWVTALLPDFLVCAGLVIGWVLCGVATPAQALAGFGTPSWTTALAILSLAAAISSSGLLFRFGLLLVRRMPDGLFAQAATFLFTGILLTPLLPSSTARSGLAVPLALTAAQAQRLKERSPESAMLGLAAYIGANPLLFMFLNGSTSCLLALGLAPEATRAKFDFVHWLLAALPLAVLVALGSLVMMWLLLRPGRVERASRAQLNLQLSLLGKPSAKEIAMTVILLLTVAGWNVGPALGLHPSTIGLVSVLAASIAGCFTRASLQGLNWDFLVAYGPILTISQLVTSLGVDKMAAGVVSRMVGEGGVPPVVFILLVAVLCLVVRVFLPQDQALLLLALALLPAAPVVGVDPWIILITLLATFSLWYFPSQTVGYLVAYDASEERLFTHRQAQLVSYGFTAVVLVSLALCVPYWALLGLV</sequence>
<dbReference type="Pfam" id="PF00939">
    <property type="entry name" value="Na_sulph_symp"/>
    <property type="match status" value="1"/>
</dbReference>
<evidence type="ECO:0000256" key="7">
    <source>
        <dbReference type="ARBA" id="ARBA00023286"/>
    </source>
</evidence>
<dbReference type="EMBL" id="CADCTC010000298">
    <property type="protein sequence ID" value="CAA9301928.1"/>
    <property type="molecule type" value="Genomic_DNA"/>
</dbReference>
<dbReference type="SMART" id="SM00100">
    <property type="entry name" value="cNMP"/>
    <property type="match status" value="1"/>
</dbReference>
<keyword evidence="3 9" id="KW-0812">Transmembrane</keyword>
<dbReference type="Pfam" id="PF00027">
    <property type="entry name" value="cNMP_binding"/>
    <property type="match status" value="1"/>
</dbReference>
<dbReference type="PANTHER" id="PTHR45638">
    <property type="entry name" value="CYCLIC NUCLEOTIDE-GATED CATION CHANNEL SUBUNIT A"/>
    <property type="match status" value="1"/>
</dbReference>
<name>A0A6J4KD73_9CHLR</name>
<keyword evidence="6 9" id="KW-0472">Membrane</keyword>
<evidence type="ECO:0000256" key="1">
    <source>
        <dbReference type="ARBA" id="ARBA00004141"/>
    </source>
</evidence>
<protein>
    <recommendedName>
        <fullName evidence="10">Cyclic nucleotide-binding domain-containing protein</fullName>
    </recommendedName>
</protein>
<dbReference type="PRINTS" id="PR00103">
    <property type="entry name" value="CAMPKINASE"/>
</dbReference>
<keyword evidence="8" id="KW-0407">Ion channel</keyword>
<dbReference type="AlphaFoldDB" id="A0A6J4KD73"/>
<feature type="transmembrane region" description="Helical" evidence="9">
    <location>
        <begin position="552"/>
        <end position="577"/>
    </location>
</feature>
<evidence type="ECO:0000256" key="2">
    <source>
        <dbReference type="ARBA" id="ARBA00022448"/>
    </source>
</evidence>
<dbReference type="CDD" id="cd00038">
    <property type="entry name" value="CAP_ED"/>
    <property type="match status" value="1"/>
</dbReference>
<feature type="transmembrane region" description="Helical" evidence="9">
    <location>
        <begin position="817"/>
        <end position="839"/>
    </location>
</feature>
<dbReference type="InterPro" id="IPR014710">
    <property type="entry name" value="RmlC-like_jellyroll"/>
</dbReference>
<feature type="transmembrane region" description="Helical" evidence="9">
    <location>
        <begin position="695"/>
        <end position="714"/>
    </location>
</feature>
<feature type="transmembrane region" description="Helical" evidence="9">
    <location>
        <begin position="464"/>
        <end position="487"/>
    </location>
</feature>
<keyword evidence="5" id="KW-0406">Ion transport</keyword>
<dbReference type="SUPFAM" id="SSF51206">
    <property type="entry name" value="cAMP-binding domain-like"/>
    <property type="match status" value="1"/>
</dbReference>
<feature type="transmembrane region" description="Helical" evidence="9">
    <location>
        <begin position="439"/>
        <end position="458"/>
    </location>
</feature>
<comment type="subcellular location">
    <subcellularLocation>
        <location evidence="1">Membrane</location>
        <topology evidence="1">Multi-pass membrane protein</topology>
    </subcellularLocation>
</comment>
<dbReference type="InterPro" id="IPR018488">
    <property type="entry name" value="cNMP-bd_CS"/>
</dbReference>
<dbReference type="GO" id="GO:0016020">
    <property type="term" value="C:membrane"/>
    <property type="evidence" value="ECO:0007669"/>
    <property type="project" value="UniProtKB-SubCell"/>
</dbReference>
<gene>
    <name evidence="11" type="ORF">AVDCRST_MAG77-5732</name>
</gene>
<dbReference type="GO" id="GO:0044877">
    <property type="term" value="F:protein-containing complex binding"/>
    <property type="evidence" value="ECO:0007669"/>
    <property type="project" value="TreeGrafter"/>
</dbReference>
<evidence type="ECO:0000256" key="8">
    <source>
        <dbReference type="ARBA" id="ARBA00023303"/>
    </source>
</evidence>
<feature type="transmembrane region" description="Helical" evidence="9">
    <location>
        <begin position="758"/>
        <end position="791"/>
    </location>
</feature>
<feature type="transmembrane region" description="Helical" evidence="9">
    <location>
        <begin position="414"/>
        <end position="432"/>
    </location>
</feature>
<feature type="transmembrane region" description="Helical" evidence="9">
    <location>
        <begin position="499"/>
        <end position="517"/>
    </location>
</feature>
<dbReference type="InterPro" id="IPR050866">
    <property type="entry name" value="CNG_cation_channel"/>
</dbReference>
<dbReference type="GO" id="GO:0005221">
    <property type="term" value="F:intracellularly cyclic nucleotide-activated monoatomic cation channel activity"/>
    <property type="evidence" value="ECO:0007669"/>
    <property type="project" value="InterPro"/>
</dbReference>
<dbReference type="InterPro" id="IPR018490">
    <property type="entry name" value="cNMP-bd_dom_sf"/>
</dbReference>
<dbReference type="PROSITE" id="PS00889">
    <property type="entry name" value="CNMP_BINDING_2"/>
    <property type="match status" value="1"/>
</dbReference>
<evidence type="ECO:0000256" key="9">
    <source>
        <dbReference type="SAM" id="Phobius"/>
    </source>
</evidence>
<evidence type="ECO:0000256" key="4">
    <source>
        <dbReference type="ARBA" id="ARBA00022989"/>
    </source>
</evidence>
<feature type="transmembrane region" description="Helical" evidence="9">
    <location>
        <begin position="668"/>
        <end position="688"/>
    </location>
</feature>
<feature type="transmembrane region" description="Helical" evidence="9">
    <location>
        <begin position="589"/>
        <end position="615"/>
    </location>
</feature>
<keyword evidence="4 9" id="KW-1133">Transmembrane helix</keyword>
<dbReference type="InterPro" id="IPR001898">
    <property type="entry name" value="SLC13A/DASS"/>
</dbReference>
<evidence type="ECO:0000256" key="3">
    <source>
        <dbReference type="ARBA" id="ARBA00022692"/>
    </source>
</evidence>
<evidence type="ECO:0000313" key="11">
    <source>
        <dbReference type="EMBL" id="CAA9301928.1"/>
    </source>
</evidence>
<evidence type="ECO:0000259" key="10">
    <source>
        <dbReference type="PROSITE" id="PS50042"/>
    </source>
</evidence>
<keyword evidence="2" id="KW-0813">Transport</keyword>
<dbReference type="Gene3D" id="2.60.120.10">
    <property type="entry name" value="Jelly Rolls"/>
    <property type="match status" value="1"/>
</dbReference>
<accession>A0A6J4KD73</accession>
<evidence type="ECO:0000256" key="6">
    <source>
        <dbReference type="ARBA" id="ARBA00023136"/>
    </source>
</evidence>